<keyword evidence="2" id="KW-1185">Reference proteome</keyword>
<dbReference type="SUPFAM" id="SSF46785">
    <property type="entry name" value="Winged helix' DNA-binding domain"/>
    <property type="match status" value="1"/>
</dbReference>
<sequence>MLFKQAVLDRIATGEIRQAFRRWQKPTVRPGGTLRTAAGVLAIDRLEPVDAGELTEADAVAAGFASRTALLAELGRSSAGVLYRIGFHRAGDDPREALRGDDRIGPAAQTALQARLDALDQRSHAGPWTRETLALIGSRDGITAGEIADRLGMERPALKVKIRKLKEFGLTESLASGYRLSPRGRAFLGRDRAGSDGA</sequence>
<name>A0A4D7ASV6_9HYPH</name>
<accession>A0A4D7ASV6</accession>
<dbReference type="KEGG" id="pstg:E8M01_07080"/>
<organism evidence="1 2">
    <name type="scientific">Phreatobacter stygius</name>
    <dbReference type="NCBI Taxonomy" id="1940610"/>
    <lineage>
        <taxon>Bacteria</taxon>
        <taxon>Pseudomonadati</taxon>
        <taxon>Pseudomonadota</taxon>
        <taxon>Alphaproteobacteria</taxon>
        <taxon>Hyphomicrobiales</taxon>
        <taxon>Phreatobacteraceae</taxon>
        <taxon>Phreatobacter</taxon>
    </lineage>
</organism>
<protein>
    <submittedName>
        <fullName evidence="1">Uncharacterized protein</fullName>
    </submittedName>
</protein>
<gene>
    <name evidence="1" type="ORF">E8M01_07080</name>
</gene>
<dbReference type="EMBL" id="CP039690">
    <property type="protein sequence ID" value="QCI64029.1"/>
    <property type="molecule type" value="Genomic_DNA"/>
</dbReference>
<dbReference type="InterPro" id="IPR036388">
    <property type="entry name" value="WH-like_DNA-bd_sf"/>
</dbReference>
<proteinExistence type="predicted"/>
<reference evidence="1 2" key="1">
    <citation type="submission" date="2019-04" db="EMBL/GenBank/DDBJ databases">
        <title>Phreatobacter aquaticus sp. nov.</title>
        <authorList>
            <person name="Choi A."/>
        </authorList>
    </citation>
    <scope>NUCLEOTIDE SEQUENCE [LARGE SCALE GENOMIC DNA]</scope>
    <source>
        <strain evidence="1 2">KCTC 52518</strain>
    </source>
</reference>
<dbReference type="Gene3D" id="1.10.10.10">
    <property type="entry name" value="Winged helix-like DNA-binding domain superfamily/Winged helix DNA-binding domain"/>
    <property type="match status" value="1"/>
</dbReference>
<dbReference type="OrthoDB" id="121143at2"/>
<evidence type="ECO:0000313" key="2">
    <source>
        <dbReference type="Proteomes" id="UP000298781"/>
    </source>
</evidence>
<dbReference type="AlphaFoldDB" id="A0A4D7ASV6"/>
<dbReference type="Proteomes" id="UP000298781">
    <property type="component" value="Chromosome"/>
</dbReference>
<dbReference type="InterPro" id="IPR036390">
    <property type="entry name" value="WH_DNA-bd_sf"/>
</dbReference>
<evidence type="ECO:0000313" key="1">
    <source>
        <dbReference type="EMBL" id="QCI64029.1"/>
    </source>
</evidence>
<dbReference type="RefSeq" id="WP_136959485.1">
    <property type="nucleotide sequence ID" value="NZ_CP039690.1"/>
</dbReference>